<dbReference type="EMBL" id="CAWUPB010001108">
    <property type="protein sequence ID" value="CAK7338022.1"/>
    <property type="molecule type" value="Genomic_DNA"/>
</dbReference>
<comment type="caution">
    <text evidence="1">The sequence shown here is derived from an EMBL/GenBank/DDBJ whole genome shotgun (WGS) entry which is preliminary data.</text>
</comment>
<dbReference type="AlphaFoldDB" id="A0AAV1RRB7"/>
<organism evidence="1 2">
    <name type="scientific">Dovyalis caffra</name>
    <dbReference type="NCBI Taxonomy" id="77055"/>
    <lineage>
        <taxon>Eukaryota</taxon>
        <taxon>Viridiplantae</taxon>
        <taxon>Streptophyta</taxon>
        <taxon>Embryophyta</taxon>
        <taxon>Tracheophyta</taxon>
        <taxon>Spermatophyta</taxon>
        <taxon>Magnoliopsida</taxon>
        <taxon>eudicotyledons</taxon>
        <taxon>Gunneridae</taxon>
        <taxon>Pentapetalae</taxon>
        <taxon>rosids</taxon>
        <taxon>fabids</taxon>
        <taxon>Malpighiales</taxon>
        <taxon>Salicaceae</taxon>
        <taxon>Flacourtieae</taxon>
        <taxon>Dovyalis</taxon>
    </lineage>
</organism>
<protein>
    <submittedName>
        <fullName evidence="1">Uncharacterized protein</fullName>
    </submittedName>
</protein>
<evidence type="ECO:0000313" key="1">
    <source>
        <dbReference type="EMBL" id="CAK7338022.1"/>
    </source>
</evidence>
<keyword evidence="2" id="KW-1185">Reference proteome</keyword>
<feature type="non-terminal residue" evidence="1">
    <location>
        <position position="74"/>
    </location>
</feature>
<evidence type="ECO:0000313" key="2">
    <source>
        <dbReference type="Proteomes" id="UP001314170"/>
    </source>
</evidence>
<name>A0AAV1RRB7_9ROSI</name>
<sequence length="74" mass="8583">MVDETTRRPTKQQAEQVKAIPLKGGKLVRYFSKGEEEERAVLNAYLNDKHNIMEDKEPKKKLFANLNVKPYGHL</sequence>
<dbReference type="Proteomes" id="UP001314170">
    <property type="component" value="Unassembled WGS sequence"/>
</dbReference>
<gene>
    <name evidence="1" type="ORF">DCAF_LOCUS13063</name>
</gene>
<proteinExistence type="predicted"/>
<reference evidence="1 2" key="1">
    <citation type="submission" date="2024-01" db="EMBL/GenBank/DDBJ databases">
        <authorList>
            <person name="Waweru B."/>
        </authorList>
    </citation>
    <scope>NUCLEOTIDE SEQUENCE [LARGE SCALE GENOMIC DNA]</scope>
</reference>
<accession>A0AAV1RRB7</accession>